<sequence>MVANMHGAVLRHGAGLVRAAAQRNALAGPRAHAARALSAAASQGEGKNIRIGIIKEGEERVGMVPENLDKLVKKGAEVQVQDGAGVAAGFSNSQYEAAGAKIVSGEEVWKSDVVVTINKPSSDDLKKLEDRLIVSQLQARNDPAVYDQLAEQKATGLSLDMLMRTLSRGQAFDVLSSQANVAGYRAVIEAGYQFQRPFAGQMTAAGRINPARVLVCGTGVAGLAAIQAAKNLGAVVNAFDVRAAAAEQVQSMGANFLKVESDEDGSAAGGYAKEMSAEWFEAARKMLLKECASTDIIITTAQIPGKKAPVLITKEMVEAMPSGGVTVDLAASTGGNVETTQLDKVVSITGKNGQTINCVGYGNMPARMASVASTLFGGNVSKLLLSMYDKEGNFVVNESDEAVRSMLIVNAGKKLEPYNPPPPPVAPVSDEPKEEPKPVDPQQKTLETVLLGTGISSAAIGVGSKVPDTGLLATFALSVWLGSGSVRGVAHSLHSPLMSITNAISGMTIVGGMLQLGGGILPHTMPQLLGATAVTLSAVNLTGGFMVTNKMLDMFRRKDDPPEFNHYYLLPPAVAVGGLGLASLAGNSSAVAGTLGLASGLGCIAGISQMSSQSTTRIAPYAAMGGVGMGIASALQAMDVPASVYGQLAITSAIGGGAGYALAGRIGPTQLPQAVAGFHSLVGVAATSTAVGDFLTHDFTHFDGFHASSIYLGAFMGSITATGSVIAFGKLAEMMSTDALALPGRDALNIGMGAGSLLGLAGFLTTSDPTIAGACLASGVGLSGLMGLHMTASIGGADMPVVITLLNSYSGWALCAEGMILDSPVLTIVGALIGSSGAFLTNVMCEGMNRSLANVILGGFGTSTGGAGVASDDDLVVTEIDSAGTAEALKGASKVLFVPGYGLAVAQAQGIVADISSKLIAEGKTVHHCAHSVAGRMPGQLNVLLAEAGVPYDIVLDMEEISDDEMADYDVAVVIGANDTINKAARDDPSCAIAGMPVIPVWLAKHCVVLKRSANPRSGYANLANTTFGENNCDLLLGSAKDTLEQIRSNL</sequence>
<dbReference type="AlphaFoldDB" id="A0A2R5G789"/>
<dbReference type="Proteomes" id="UP000241890">
    <property type="component" value="Unassembled WGS sequence"/>
</dbReference>
<reference evidence="17 18" key="1">
    <citation type="submission" date="2017-12" db="EMBL/GenBank/DDBJ databases">
        <title>Sequencing, de novo assembly and annotation of complete genome of a new Thraustochytrid species, strain FCC1311.</title>
        <authorList>
            <person name="Sedici K."/>
            <person name="Godart F."/>
            <person name="Aiese Cigliano R."/>
            <person name="Sanseverino W."/>
            <person name="Barakat M."/>
            <person name="Ortet P."/>
            <person name="Marechal E."/>
            <person name="Cagnac O."/>
            <person name="Amato A."/>
        </authorList>
    </citation>
    <scope>NUCLEOTIDE SEQUENCE [LARGE SCALE GENOMIC DNA]</scope>
</reference>
<evidence type="ECO:0000256" key="11">
    <source>
        <dbReference type="ARBA" id="ARBA00023136"/>
    </source>
</evidence>
<feature type="transmembrane region" description="Helical" evidence="14">
    <location>
        <begin position="644"/>
        <end position="663"/>
    </location>
</feature>
<evidence type="ECO:0000313" key="18">
    <source>
        <dbReference type="Proteomes" id="UP000241890"/>
    </source>
</evidence>
<comment type="caution">
    <text evidence="17">The sequence shown here is derived from an EMBL/GenBank/DDBJ whole genome shotgun (WGS) entry which is preliminary data.</text>
</comment>
<evidence type="ECO:0000256" key="13">
    <source>
        <dbReference type="SAM" id="MobiDB-lite"/>
    </source>
</evidence>
<feature type="transmembrane region" description="Helical" evidence="14">
    <location>
        <begin position="619"/>
        <end position="638"/>
    </location>
</feature>
<dbReference type="SUPFAM" id="SSF51735">
    <property type="entry name" value="NAD(P)-binding Rossmann-fold domains"/>
    <property type="match status" value="1"/>
</dbReference>
<feature type="transmembrane region" description="Helical" evidence="14">
    <location>
        <begin position="590"/>
        <end position="607"/>
    </location>
</feature>
<evidence type="ECO:0000256" key="3">
    <source>
        <dbReference type="ARBA" id="ARBA00022475"/>
    </source>
</evidence>
<dbReference type="OrthoDB" id="37244at2759"/>
<name>A0A2R5G789_9STRA</name>
<keyword evidence="10" id="KW-0520">NAD</keyword>
<comment type="catalytic activity">
    <reaction evidence="12">
        <text>NAD(+) + NADPH + H(+)(in) = NADH + NADP(+) + H(+)(out)</text>
        <dbReference type="Rhea" id="RHEA:47992"/>
        <dbReference type="ChEBI" id="CHEBI:15378"/>
        <dbReference type="ChEBI" id="CHEBI:57540"/>
        <dbReference type="ChEBI" id="CHEBI:57783"/>
        <dbReference type="ChEBI" id="CHEBI:57945"/>
        <dbReference type="ChEBI" id="CHEBI:58349"/>
        <dbReference type="EC" id="7.1.1.1"/>
    </reaction>
</comment>
<evidence type="ECO:0000313" key="17">
    <source>
        <dbReference type="EMBL" id="GBG26917.1"/>
    </source>
</evidence>
<dbReference type="InParanoid" id="A0A2R5G789"/>
<dbReference type="SMART" id="SM01002">
    <property type="entry name" value="AlaDh_PNT_C"/>
    <property type="match status" value="1"/>
</dbReference>
<keyword evidence="18" id="KW-1185">Reference proteome</keyword>
<evidence type="ECO:0000256" key="2">
    <source>
        <dbReference type="ARBA" id="ARBA00012943"/>
    </source>
</evidence>
<keyword evidence="9 14" id="KW-1133">Transmembrane helix</keyword>
<evidence type="ECO:0000259" key="15">
    <source>
        <dbReference type="SMART" id="SM01002"/>
    </source>
</evidence>
<feature type="domain" description="Alanine dehydrogenase/pyridine nucleotide transhydrogenase NAD(H)-binding" evidence="15">
    <location>
        <begin position="191"/>
        <end position="358"/>
    </location>
</feature>
<dbReference type="SMART" id="SM01003">
    <property type="entry name" value="AlaDh_PNT_N"/>
    <property type="match status" value="1"/>
</dbReference>
<feature type="region of interest" description="Disordered" evidence="13">
    <location>
        <begin position="413"/>
        <end position="442"/>
    </location>
</feature>
<dbReference type="Pfam" id="PF02233">
    <property type="entry name" value="PNTB"/>
    <property type="match status" value="1"/>
</dbReference>
<feature type="transmembrane region" description="Helical" evidence="14">
    <location>
        <begin position="708"/>
        <end position="728"/>
    </location>
</feature>
<dbReference type="Pfam" id="PF05222">
    <property type="entry name" value="AlaDh_PNT_N"/>
    <property type="match status" value="1"/>
</dbReference>
<gene>
    <name evidence="17" type="ORF">FCC1311_031402</name>
</gene>
<dbReference type="EMBL" id="BEYU01000025">
    <property type="protein sequence ID" value="GBG26917.1"/>
    <property type="molecule type" value="Genomic_DNA"/>
</dbReference>
<evidence type="ECO:0000256" key="8">
    <source>
        <dbReference type="ARBA" id="ARBA00022967"/>
    </source>
</evidence>
<feature type="transmembrane region" description="Helical" evidence="14">
    <location>
        <begin position="528"/>
        <end position="547"/>
    </location>
</feature>
<evidence type="ECO:0000256" key="10">
    <source>
        <dbReference type="ARBA" id="ARBA00023027"/>
    </source>
</evidence>
<accession>A0A2R5G789</accession>
<evidence type="ECO:0000256" key="14">
    <source>
        <dbReference type="SAM" id="Phobius"/>
    </source>
</evidence>
<dbReference type="NCBIfam" id="NF006942">
    <property type="entry name" value="PRK09424.1"/>
    <property type="match status" value="1"/>
</dbReference>
<dbReference type="Pfam" id="PF01262">
    <property type="entry name" value="AlaDh_PNT_C"/>
    <property type="match status" value="1"/>
</dbReference>
<dbReference type="Gene3D" id="3.40.50.720">
    <property type="entry name" value="NAD(P)-binding Rossmann-like Domain"/>
    <property type="match status" value="2"/>
</dbReference>
<keyword evidence="4" id="KW-0997">Cell inner membrane</keyword>
<dbReference type="InterPro" id="IPR007698">
    <property type="entry name" value="AlaDH/PNT_NAD(H)-bd"/>
</dbReference>
<protein>
    <recommendedName>
        <fullName evidence="2">proton-translocating NAD(P)(+) transhydrogenase</fullName>
        <ecNumber evidence="2">7.1.1.1</ecNumber>
    </recommendedName>
</protein>
<dbReference type="Pfam" id="PF12769">
    <property type="entry name" value="PNTB_4TM"/>
    <property type="match status" value="1"/>
</dbReference>
<dbReference type="GO" id="GO:0008750">
    <property type="term" value="F:proton-translocating NAD(P)+ transhydrogenase activity"/>
    <property type="evidence" value="ECO:0007669"/>
    <property type="project" value="UniProtKB-EC"/>
</dbReference>
<feature type="domain" description="Alanine dehydrogenase/pyridine nucleotide transhydrogenase N-terminal" evidence="16">
    <location>
        <begin position="52"/>
        <end position="182"/>
    </location>
</feature>
<dbReference type="PANTHER" id="PTHR10160:SF19">
    <property type="entry name" value="PROTON-TRANSLOCATING NAD(P)(+) TRANSHYDROGENASE"/>
    <property type="match status" value="1"/>
</dbReference>
<evidence type="ECO:0000256" key="4">
    <source>
        <dbReference type="ARBA" id="ARBA00022519"/>
    </source>
</evidence>
<dbReference type="InterPro" id="IPR007886">
    <property type="entry name" value="AlaDH/PNT_N"/>
</dbReference>
<dbReference type="EC" id="7.1.1.1" evidence="2"/>
<evidence type="ECO:0000259" key="16">
    <source>
        <dbReference type="SMART" id="SM01003"/>
    </source>
</evidence>
<organism evidence="17 18">
    <name type="scientific">Hondaea fermentalgiana</name>
    <dbReference type="NCBI Taxonomy" id="2315210"/>
    <lineage>
        <taxon>Eukaryota</taxon>
        <taxon>Sar</taxon>
        <taxon>Stramenopiles</taxon>
        <taxon>Bigyra</taxon>
        <taxon>Labyrinthulomycetes</taxon>
        <taxon>Thraustochytrida</taxon>
        <taxon>Thraustochytriidae</taxon>
        <taxon>Hondaea</taxon>
    </lineage>
</organism>
<dbReference type="PANTHER" id="PTHR10160">
    <property type="entry name" value="NAD(P) TRANSHYDROGENASE"/>
    <property type="match status" value="1"/>
</dbReference>
<keyword evidence="5 14" id="KW-0812">Transmembrane</keyword>
<keyword evidence="7" id="KW-0521">NADP</keyword>
<dbReference type="GO" id="GO:0050661">
    <property type="term" value="F:NADP binding"/>
    <property type="evidence" value="ECO:0007669"/>
    <property type="project" value="TreeGrafter"/>
</dbReference>
<evidence type="ECO:0000256" key="5">
    <source>
        <dbReference type="ARBA" id="ARBA00022692"/>
    </source>
</evidence>
<feature type="transmembrane region" description="Helical" evidence="14">
    <location>
        <begin position="675"/>
        <end position="696"/>
    </location>
</feature>
<evidence type="ECO:0000256" key="12">
    <source>
        <dbReference type="ARBA" id="ARBA00048202"/>
    </source>
</evidence>
<evidence type="ECO:0000256" key="6">
    <source>
        <dbReference type="ARBA" id="ARBA00022741"/>
    </source>
</evidence>
<evidence type="ECO:0000256" key="7">
    <source>
        <dbReference type="ARBA" id="ARBA00022857"/>
    </source>
</evidence>
<evidence type="ECO:0000256" key="1">
    <source>
        <dbReference type="ARBA" id="ARBA00004429"/>
    </source>
</evidence>
<dbReference type="SUPFAM" id="SSF52283">
    <property type="entry name" value="Formate/glycerate dehydrogenase catalytic domain-like"/>
    <property type="match status" value="1"/>
</dbReference>
<dbReference type="InterPro" id="IPR036291">
    <property type="entry name" value="NAD(P)-bd_dom_sf"/>
</dbReference>
<dbReference type="CDD" id="cd05304">
    <property type="entry name" value="Rubrum_tdh"/>
    <property type="match status" value="1"/>
</dbReference>
<dbReference type="GO" id="GO:0005886">
    <property type="term" value="C:plasma membrane"/>
    <property type="evidence" value="ECO:0007669"/>
    <property type="project" value="UniProtKB-SubCell"/>
</dbReference>
<feature type="transmembrane region" description="Helical" evidence="14">
    <location>
        <begin position="567"/>
        <end position="584"/>
    </location>
</feature>
<dbReference type="GO" id="GO:0005743">
    <property type="term" value="C:mitochondrial inner membrane"/>
    <property type="evidence" value="ECO:0007669"/>
    <property type="project" value="TreeGrafter"/>
</dbReference>
<comment type="subcellular location">
    <subcellularLocation>
        <location evidence="1">Cell inner membrane</location>
        <topology evidence="1">Multi-pass membrane protein</topology>
    </subcellularLocation>
</comment>
<proteinExistence type="predicted"/>
<evidence type="ECO:0000256" key="9">
    <source>
        <dbReference type="ARBA" id="ARBA00022989"/>
    </source>
</evidence>
<dbReference type="InterPro" id="IPR034300">
    <property type="entry name" value="PNTB-like"/>
</dbReference>
<feature type="transmembrane region" description="Helical" evidence="14">
    <location>
        <begin position="771"/>
        <end position="789"/>
    </location>
</feature>
<keyword evidence="3" id="KW-1003">Cell membrane</keyword>
<dbReference type="GO" id="GO:0006740">
    <property type="term" value="P:NADPH regeneration"/>
    <property type="evidence" value="ECO:0007669"/>
    <property type="project" value="TreeGrafter"/>
</dbReference>
<dbReference type="SUPFAM" id="SSF52467">
    <property type="entry name" value="DHS-like NAD/FAD-binding domain"/>
    <property type="match status" value="1"/>
</dbReference>
<feature type="transmembrane region" description="Helical" evidence="14">
    <location>
        <begin position="826"/>
        <end position="845"/>
    </location>
</feature>
<keyword evidence="6" id="KW-0547">Nucleotide-binding</keyword>
<dbReference type="InterPro" id="IPR024605">
    <property type="entry name" value="NADP_transhyd_a_C"/>
</dbReference>
<keyword evidence="11 14" id="KW-0472">Membrane</keyword>
<dbReference type="InterPro" id="IPR029035">
    <property type="entry name" value="DHS-like_NAD/FAD-binding_dom"/>
</dbReference>
<dbReference type="Gene3D" id="3.40.50.1220">
    <property type="entry name" value="TPP-binding domain"/>
    <property type="match status" value="1"/>
</dbReference>
<keyword evidence="8" id="KW-1278">Translocase</keyword>